<proteinExistence type="predicted"/>
<dbReference type="NCBIfam" id="NF033679">
    <property type="entry name" value="DNRLRE_dom"/>
    <property type="match status" value="1"/>
</dbReference>
<organism evidence="3 4">
    <name type="scientific">Streptomyces mauvecolor</name>
    <dbReference type="NCBI Taxonomy" id="58345"/>
    <lineage>
        <taxon>Bacteria</taxon>
        <taxon>Bacillati</taxon>
        <taxon>Actinomycetota</taxon>
        <taxon>Actinomycetes</taxon>
        <taxon>Kitasatosporales</taxon>
        <taxon>Streptomycetaceae</taxon>
        <taxon>Streptomyces</taxon>
    </lineage>
</organism>
<reference evidence="4" key="1">
    <citation type="journal article" date="2019" name="Int. J. Syst. Evol. Microbiol.">
        <title>The Global Catalogue of Microorganisms (GCM) 10K type strain sequencing project: providing services to taxonomists for standard genome sequencing and annotation.</title>
        <authorList>
            <consortium name="The Broad Institute Genomics Platform"/>
            <consortium name="The Broad Institute Genome Sequencing Center for Infectious Disease"/>
            <person name="Wu L."/>
            <person name="Ma J."/>
        </authorList>
    </citation>
    <scope>NUCLEOTIDE SEQUENCE [LARGE SCALE GENOMIC DNA]</scope>
    <source>
        <strain evidence="4">CCM 7224</strain>
    </source>
</reference>
<dbReference type="EMBL" id="JBHSIZ010000010">
    <property type="protein sequence ID" value="MFC4956798.1"/>
    <property type="molecule type" value="Genomic_DNA"/>
</dbReference>
<feature type="region of interest" description="Disordered" evidence="2">
    <location>
        <begin position="280"/>
        <end position="300"/>
    </location>
</feature>
<dbReference type="Pfam" id="PF13517">
    <property type="entry name" value="FG-GAP_3"/>
    <property type="match status" value="2"/>
</dbReference>
<evidence type="ECO:0000313" key="4">
    <source>
        <dbReference type="Proteomes" id="UP001595834"/>
    </source>
</evidence>
<dbReference type="Gene3D" id="2.40.128.340">
    <property type="match status" value="1"/>
</dbReference>
<dbReference type="InterPro" id="IPR028994">
    <property type="entry name" value="Integrin_alpha_N"/>
</dbReference>
<feature type="region of interest" description="Disordered" evidence="2">
    <location>
        <begin position="627"/>
        <end position="646"/>
    </location>
</feature>
<comment type="caution">
    <text evidence="3">The sequence shown here is derived from an EMBL/GenBank/DDBJ whole genome shotgun (WGS) entry which is preliminary data.</text>
</comment>
<gene>
    <name evidence="3" type="ORF">ACFPFX_10840</name>
</gene>
<dbReference type="PANTHER" id="PTHR44103">
    <property type="entry name" value="PROPROTEIN CONVERTASE P"/>
    <property type="match status" value="1"/>
</dbReference>
<feature type="compositionally biased region" description="Low complexity" evidence="2">
    <location>
        <begin position="280"/>
        <end position="294"/>
    </location>
</feature>
<accession>A0ABV9UJU7</accession>
<dbReference type="Proteomes" id="UP001595834">
    <property type="component" value="Unassembled WGS sequence"/>
</dbReference>
<name>A0ABV9UJU7_9ACTN</name>
<dbReference type="InterPro" id="IPR013517">
    <property type="entry name" value="FG-GAP"/>
</dbReference>
<evidence type="ECO:0000313" key="3">
    <source>
        <dbReference type="EMBL" id="MFC4956798.1"/>
    </source>
</evidence>
<evidence type="ECO:0000256" key="2">
    <source>
        <dbReference type="SAM" id="MobiDB-lite"/>
    </source>
</evidence>
<keyword evidence="4" id="KW-1185">Reference proteome</keyword>
<evidence type="ECO:0000256" key="1">
    <source>
        <dbReference type="ARBA" id="ARBA00022729"/>
    </source>
</evidence>
<protein>
    <submittedName>
        <fullName evidence="3">FG-GAP-like repeat-containing protein</fullName>
    </submittedName>
</protein>
<dbReference type="PANTHER" id="PTHR44103:SF1">
    <property type="entry name" value="PROPROTEIN CONVERTASE P"/>
    <property type="match status" value="1"/>
</dbReference>
<feature type="compositionally biased region" description="Polar residues" evidence="2">
    <location>
        <begin position="636"/>
        <end position="646"/>
    </location>
</feature>
<dbReference type="SUPFAM" id="SSF69318">
    <property type="entry name" value="Integrin alpha N-terminal domain"/>
    <property type="match status" value="2"/>
</dbReference>
<dbReference type="RefSeq" id="WP_344380264.1">
    <property type="nucleotide sequence ID" value="NZ_BAAASQ010000039.1"/>
</dbReference>
<dbReference type="Gene3D" id="2.130.10.130">
    <property type="entry name" value="Integrin alpha, N-terminal"/>
    <property type="match status" value="2"/>
</dbReference>
<sequence length="1295" mass="133976">MRTQSRYRRRGMASVLSVALGAAFIPLTIGTGVAVANVAADSTSAQASGVVPADAPSSPGQAEAISASAKAKSTGSVVPVSAATTSMSTLMANPDGSFTQTQNLQPVRVNKSGTWTPVNATLQRGADGAIATIATPTALVFSPGGSGPLATMTAPDGKELALSWPDPLPAPTLSGASALYANVLPDVDLRVTAQDQGGFTQVLVVKTPDAARNPKLATVRLGTTTNGLTLTNDSTGALDAKDSSGATVFSAPTPVMWDSSTSTVAPAKSRSLFMKSPAADSAADGAATGPSAGAKQADLRASAGRDGITLTPDQKLLTASDTHFPVYIDPNWIPRNTGNTAWGGIWEAHKDEAWDTAKWDDPGVGYQGWQADTGIERVFYKFDTSFYSGKTIGSATLNMLETYSASIGCDKYAVNVYRADSFNSGVTWNTAPSTHEQIGSASVTGTRNNDCPGNQLAVADITSAVANAGSSLSVGVFGADESDRDKFKRFSTNPTLTVQYNSVPRVPSSPATVPAAQSPTTPDCGVNAPFGWVGSTNVASDGIHLRANISDPDGNQQVRGQFALWDYVSGAGIISTGDANSSTPWVGNNTTVDKAVGPLEDAHTYGWNVRADDGINHSATSAGCHFQIDRTPPSQPTVTSTDYPAAGSSTAPTHVMGDGFQGQFTFTATDATSGVDHFEYSFNTSLPVGGASTVTATNGSASIKLAPSHWGTNFLDVSAVDKAGNHSQSYEYAFYVPDNLTAHAAPGDLTGDGVPDTAIVDKDGQIRFYTVGTDPALGVPVATSQAPTADKTWKGATLAHRGAMHGAANVDDLFVLKSGKLYIYLNPGPGNFIKAQATAVTRPSCNATITDCSTYATDWSQASQIIAAGDVDGDSAHHNDLITVEGDRLWLFPGNGSGRLLSPILIGASGWNGLTAVAPGDVTGDGLPDLWARDKATGAVYLYANRAGDPKGLGDTATRKQINSGLMPLSYPALTSDGDIDGDGVPDLLAVSWDGRLTEFPGQKDSSGAVSLGTPVDLSQRGWTATAQSIEGSPYLPSSRSDFNSDARPDIAAEWPDGTLHLYTGDSGGRLASGPQMWDKTWGGMKLMTTGDFNGDGNADLVGEWPDGTLHLYLGNGQGGLDGSNVTQLPEGTTWGTVKQLTTGDFNGDGKTDLVAIWGDGTLHLYTNNGAGGLNSAVPMWPDNSWGGMKLLAAGDYNGDTFADILAEWPDGTLHLYFGNGQGGLTAGPQMIGGNTWSSVQHLIAGDFSGDGKTDVAAVWGDGTLHLYPGDGAGHLSDPVTMWPDSTWGGMKLVS</sequence>
<keyword evidence="1" id="KW-0732">Signal</keyword>